<keyword evidence="2" id="KW-0175">Coiled coil</keyword>
<evidence type="ECO:0000256" key="2">
    <source>
        <dbReference type="HAMAP-Rule" id="MF_01867"/>
    </source>
</evidence>
<keyword evidence="6" id="KW-1185">Reference proteome</keyword>
<protein>
    <recommendedName>
        <fullName evidence="2">Putative cysteine ligase BshC</fullName>
        <ecNumber evidence="2">6.-.-.-</ecNumber>
    </recommendedName>
</protein>
<feature type="coiled-coil region" evidence="2">
    <location>
        <begin position="460"/>
        <end position="488"/>
    </location>
</feature>
<feature type="domain" description="Bacillithiol biosynthesis BshC C-terminal coiled-coil" evidence="4">
    <location>
        <begin position="377"/>
        <end position="532"/>
    </location>
</feature>
<dbReference type="RefSeq" id="WP_179242674.1">
    <property type="nucleotide sequence ID" value="NZ_CP058595.1"/>
</dbReference>
<proteinExistence type="inferred from homology"/>
<feature type="domain" description="Bacillithiol biosynthesis BshC N-terminal Rossmann-like" evidence="3">
    <location>
        <begin position="1"/>
        <end position="375"/>
    </location>
</feature>
<reference evidence="5 6" key="1">
    <citation type="journal article" date="2006" name="Int. J. Syst. Evol. Microbiol.">
        <title>Costertonia aggregata gen. nov., sp. nov., a mesophilic marine bacterium of the family Flavobacteriaceae, isolated from a mature biofilm.</title>
        <authorList>
            <person name="Kwon K.K."/>
            <person name="Lee Y.K."/>
            <person name="Lee H.K."/>
        </authorList>
    </citation>
    <scope>NUCLEOTIDE SEQUENCE [LARGE SCALE GENOMIC DNA]</scope>
    <source>
        <strain evidence="5 6">KCCM 42265</strain>
    </source>
</reference>
<keyword evidence="1 2" id="KW-0436">Ligase</keyword>
<dbReference type="Proteomes" id="UP000509302">
    <property type="component" value="Chromosome"/>
</dbReference>
<dbReference type="Pfam" id="PF24850">
    <property type="entry name" value="CC_BshC"/>
    <property type="match status" value="1"/>
</dbReference>
<dbReference type="InterPro" id="IPR055399">
    <property type="entry name" value="CC_BshC"/>
</dbReference>
<organism evidence="5 6">
    <name type="scientific">Costertonia aggregata</name>
    <dbReference type="NCBI Taxonomy" id="343403"/>
    <lineage>
        <taxon>Bacteria</taxon>
        <taxon>Pseudomonadati</taxon>
        <taxon>Bacteroidota</taxon>
        <taxon>Flavobacteriia</taxon>
        <taxon>Flavobacteriales</taxon>
        <taxon>Flavobacteriaceae</taxon>
        <taxon>Costertonia</taxon>
    </lineage>
</organism>
<dbReference type="EC" id="6.-.-.-" evidence="2"/>
<evidence type="ECO:0000256" key="1">
    <source>
        <dbReference type="ARBA" id="ARBA00022598"/>
    </source>
</evidence>
<dbReference type="InterPro" id="IPR055398">
    <property type="entry name" value="Rossmann-like_BshC"/>
</dbReference>
<dbReference type="NCBIfam" id="TIGR03998">
    <property type="entry name" value="thiol_BshC"/>
    <property type="match status" value="1"/>
</dbReference>
<dbReference type="InterPro" id="IPR011199">
    <property type="entry name" value="Bacillithiol_biosynth_BshC"/>
</dbReference>
<dbReference type="Pfam" id="PF10079">
    <property type="entry name" value="Rossmann-like_BshC"/>
    <property type="match status" value="1"/>
</dbReference>
<evidence type="ECO:0000259" key="3">
    <source>
        <dbReference type="Pfam" id="PF10079"/>
    </source>
</evidence>
<dbReference type="GO" id="GO:0016874">
    <property type="term" value="F:ligase activity"/>
    <property type="evidence" value="ECO:0007669"/>
    <property type="project" value="UniProtKB-UniRule"/>
</dbReference>
<dbReference type="KEGG" id="cagg:HYG79_13905"/>
<evidence type="ECO:0000313" key="6">
    <source>
        <dbReference type="Proteomes" id="UP000509302"/>
    </source>
</evidence>
<dbReference type="AlphaFoldDB" id="A0A7H9AT73"/>
<comment type="similarity">
    <text evidence="2">Belongs to the BshC family.</text>
</comment>
<gene>
    <name evidence="2 5" type="primary">bshC</name>
    <name evidence="5" type="ORF">HYG79_13905</name>
</gene>
<evidence type="ECO:0000259" key="4">
    <source>
        <dbReference type="Pfam" id="PF24850"/>
    </source>
</evidence>
<name>A0A7H9AT73_9FLAO</name>
<dbReference type="HAMAP" id="MF_01867">
    <property type="entry name" value="BshC"/>
    <property type="match status" value="1"/>
</dbReference>
<evidence type="ECO:0000313" key="5">
    <source>
        <dbReference type="EMBL" id="QLG46395.1"/>
    </source>
</evidence>
<accession>A0A7H9AT73</accession>
<dbReference type="PIRSF" id="PIRSF012535">
    <property type="entry name" value="UCP012535"/>
    <property type="match status" value="1"/>
</dbReference>
<dbReference type="EMBL" id="CP058595">
    <property type="protein sequence ID" value="QLG46395.1"/>
    <property type="molecule type" value="Genomic_DNA"/>
</dbReference>
<sequence>MKVDCLPFRKTGYFSDIICDYLDEEDSLKPFYNRFPSVQNFEGQITEKAKTFPDKNREVLYDALQNQYKGFTVSKKTQENLRQLKEPITFTVVTGHQLNLFTGPLYFLYKIISTINLTKQLKEAYPKYNFVPVYWMATEDHDFDEINYFNFKGKKIQWNKDVSGAVGHLSTDGLDDVLDIFSNVIGSSNNAQRLKELFKNAYVKHKNLTGATRYLANELFADHGLVIVDGDDNGLKRLLIPYAEKDIFENIPFISVTETISQLEVLPKSYAIQVNPREINYFYLIDGVRERIVEADGRYGVNGKKISWSKEELMKELNDFPERFSPNVISRPLYQEVILPNLCYIGGGGELAYWLELKHMFGKMGVPFPILLLRNSALIITEKQDEKLNKMDLSTTDLFLKQSSFINKKIREISNIDIDFSSQKQLLENQFKEMYELAEKTDKSFLGAVRAQEVKQKKGLDNLEKRLLRAQKRKLKDQVQRMTEIQNELFPAKSLQERTLNFSELYLEMGEELIPNLVRALNPLSLEFAILTTK</sequence>